<dbReference type="Pfam" id="PF05117">
    <property type="entry name" value="DUF695"/>
    <property type="match status" value="1"/>
</dbReference>
<keyword evidence="3" id="KW-1185">Reference proteome</keyword>
<proteinExistence type="predicted"/>
<organism evidence="2 3">
    <name type="scientific">Solimicrobium silvestre</name>
    <dbReference type="NCBI Taxonomy" id="2099400"/>
    <lineage>
        <taxon>Bacteria</taxon>
        <taxon>Pseudomonadati</taxon>
        <taxon>Pseudomonadota</taxon>
        <taxon>Betaproteobacteria</taxon>
        <taxon>Burkholderiales</taxon>
        <taxon>Oxalobacteraceae</taxon>
        <taxon>Solimicrobium</taxon>
    </lineage>
</organism>
<feature type="domain" description="DUF695" evidence="1">
    <location>
        <begin position="10"/>
        <end position="142"/>
    </location>
</feature>
<dbReference type="Proteomes" id="UP000237839">
    <property type="component" value="Unassembled WGS sequence"/>
</dbReference>
<reference evidence="2 3" key="1">
    <citation type="submission" date="2018-02" db="EMBL/GenBank/DDBJ databases">
        <title>Solimicrobium silvestre gen. nov., sp. nov., isolated from alpine forest soil.</title>
        <authorList>
            <person name="Margesin R."/>
            <person name="Albuquerque L."/>
            <person name="Zhang D.-C."/>
            <person name="Froufe H.J.C."/>
            <person name="Severino R."/>
            <person name="Roxo I."/>
            <person name="Egas C."/>
            <person name="Da Costa M.S."/>
        </authorList>
    </citation>
    <scope>NUCLEOTIDE SEQUENCE [LARGE SCALE GENOMIC DNA]</scope>
    <source>
        <strain evidence="2 3">S20-91</strain>
    </source>
</reference>
<evidence type="ECO:0000313" key="2">
    <source>
        <dbReference type="EMBL" id="PRC90825.1"/>
    </source>
</evidence>
<accession>A0A2S9GSZ2</accession>
<dbReference type="EMBL" id="PUGF01000035">
    <property type="protein sequence ID" value="PRC90825.1"/>
    <property type="molecule type" value="Genomic_DNA"/>
</dbReference>
<name>A0A2S9GSZ2_9BURK</name>
<dbReference type="RefSeq" id="WP_105534212.1">
    <property type="nucleotide sequence ID" value="NZ_PUGF01000035.1"/>
</dbReference>
<protein>
    <recommendedName>
        <fullName evidence="1">DUF695 domain-containing protein</fullName>
    </recommendedName>
</protein>
<dbReference type="OrthoDB" id="9838555at2"/>
<evidence type="ECO:0000259" key="1">
    <source>
        <dbReference type="Pfam" id="PF05117"/>
    </source>
</evidence>
<evidence type="ECO:0000313" key="3">
    <source>
        <dbReference type="Proteomes" id="UP000237839"/>
    </source>
</evidence>
<comment type="caution">
    <text evidence="2">The sequence shown here is derived from an EMBL/GenBank/DDBJ whole genome shotgun (WGS) entry which is preliminary data.</text>
</comment>
<dbReference type="AlphaFoldDB" id="A0A2S9GSZ2"/>
<dbReference type="InterPro" id="IPR016097">
    <property type="entry name" value="DUF695"/>
</dbReference>
<gene>
    <name evidence="2" type="ORF">S2091_4488</name>
</gene>
<sequence length="158" mass="17825">MNQENQSLENQWSRFECVANGESSVIGCMFPGEINVDKAAYPNHVFIGYGYGEEDSGRLPNAEEWAKIDSIERTISGDLKKHDLGLLLFTIANDGYYQWNIYSKFGDKTALTLIETFKNSSTVPKIDVFDYSSSFDSNWNAYEPIREIIRKALGKATG</sequence>